<keyword evidence="10" id="KW-1185">Reference proteome</keyword>
<evidence type="ECO:0000313" key="9">
    <source>
        <dbReference type="EMBL" id="KAK4192837.1"/>
    </source>
</evidence>
<reference evidence="9" key="2">
    <citation type="submission" date="2023-05" db="EMBL/GenBank/DDBJ databases">
        <authorList>
            <consortium name="Lawrence Berkeley National Laboratory"/>
            <person name="Steindorff A."/>
            <person name="Hensen N."/>
            <person name="Bonometti L."/>
            <person name="Westerberg I."/>
            <person name="Brannstrom I.O."/>
            <person name="Guillou S."/>
            <person name="Cros-Aarteil S."/>
            <person name="Calhoun S."/>
            <person name="Haridas S."/>
            <person name="Kuo A."/>
            <person name="Mondo S."/>
            <person name="Pangilinan J."/>
            <person name="Riley R."/>
            <person name="Labutti K."/>
            <person name="Andreopoulos B."/>
            <person name="Lipzen A."/>
            <person name="Chen C."/>
            <person name="Yanf M."/>
            <person name="Daum C."/>
            <person name="Ng V."/>
            <person name="Clum A."/>
            <person name="Ohm R."/>
            <person name="Martin F."/>
            <person name="Silar P."/>
            <person name="Natvig D."/>
            <person name="Lalanne C."/>
            <person name="Gautier V."/>
            <person name="Ament-Velasquez S.L."/>
            <person name="Kruys A."/>
            <person name="Hutchinson M.I."/>
            <person name="Powell A.J."/>
            <person name="Barry K."/>
            <person name="Miller A.N."/>
            <person name="Grigoriev I.V."/>
            <person name="Debuchy R."/>
            <person name="Gladieux P."/>
            <person name="Thoren M.H."/>
            <person name="Johannesson H."/>
        </authorList>
    </citation>
    <scope>NUCLEOTIDE SEQUENCE</scope>
    <source>
        <strain evidence="9">PSN309</strain>
    </source>
</reference>
<dbReference type="InterPro" id="IPR001969">
    <property type="entry name" value="Aspartic_peptidase_AS"/>
</dbReference>
<evidence type="ECO:0000256" key="7">
    <source>
        <dbReference type="SAM" id="SignalP"/>
    </source>
</evidence>
<comment type="caution">
    <text evidence="9">The sequence shown here is derived from an EMBL/GenBank/DDBJ whole genome shotgun (WGS) entry which is preliminary data.</text>
</comment>
<dbReference type="InterPro" id="IPR001461">
    <property type="entry name" value="Aspartic_peptidase_A1"/>
</dbReference>
<dbReference type="EMBL" id="MU864353">
    <property type="protein sequence ID" value="KAK4192837.1"/>
    <property type="molecule type" value="Genomic_DNA"/>
</dbReference>
<dbReference type="AlphaFoldDB" id="A0AAN6X7N7"/>
<evidence type="ECO:0000256" key="1">
    <source>
        <dbReference type="ARBA" id="ARBA00007447"/>
    </source>
</evidence>
<reference evidence="9" key="1">
    <citation type="journal article" date="2023" name="Mol. Phylogenet. Evol.">
        <title>Genome-scale phylogeny and comparative genomics of the fungal order Sordariales.</title>
        <authorList>
            <person name="Hensen N."/>
            <person name="Bonometti L."/>
            <person name="Westerberg I."/>
            <person name="Brannstrom I.O."/>
            <person name="Guillou S."/>
            <person name="Cros-Aarteil S."/>
            <person name="Calhoun S."/>
            <person name="Haridas S."/>
            <person name="Kuo A."/>
            <person name="Mondo S."/>
            <person name="Pangilinan J."/>
            <person name="Riley R."/>
            <person name="LaButti K."/>
            <person name="Andreopoulos B."/>
            <person name="Lipzen A."/>
            <person name="Chen C."/>
            <person name="Yan M."/>
            <person name="Daum C."/>
            <person name="Ng V."/>
            <person name="Clum A."/>
            <person name="Steindorff A."/>
            <person name="Ohm R.A."/>
            <person name="Martin F."/>
            <person name="Silar P."/>
            <person name="Natvig D.O."/>
            <person name="Lalanne C."/>
            <person name="Gautier V."/>
            <person name="Ament-Velasquez S.L."/>
            <person name="Kruys A."/>
            <person name="Hutchinson M.I."/>
            <person name="Powell A.J."/>
            <person name="Barry K."/>
            <person name="Miller A.N."/>
            <person name="Grigoriev I.V."/>
            <person name="Debuchy R."/>
            <person name="Gladieux P."/>
            <person name="Hiltunen Thoren M."/>
            <person name="Johannesson H."/>
        </authorList>
    </citation>
    <scope>NUCLEOTIDE SEQUENCE</scope>
    <source>
        <strain evidence="9">PSN309</strain>
    </source>
</reference>
<dbReference type="Proteomes" id="UP001302126">
    <property type="component" value="Unassembled WGS sequence"/>
</dbReference>
<feature type="domain" description="Peptidase A1" evidence="8">
    <location>
        <begin position="139"/>
        <end position="461"/>
    </location>
</feature>
<keyword evidence="7" id="KW-0732">Signal</keyword>
<feature type="signal peptide" evidence="7">
    <location>
        <begin position="1"/>
        <end position="21"/>
    </location>
</feature>
<accession>A0AAN6X7N7</accession>
<dbReference type="InterPro" id="IPR034163">
    <property type="entry name" value="Aspergillopepsin-like_cat_dom"/>
</dbReference>
<dbReference type="SUPFAM" id="SSF50630">
    <property type="entry name" value="Acid proteases"/>
    <property type="match status" value="1"/>
</dbReference>
<dbReference type="CDD" id="cd06097">
    <property type="entry name" value="Aspergillopepsin_like"/>
    <property type="match status" value="1"/>
</dbReference>
<evidence type="ECO:0000256" key="6">
    <source>
        <dbReference type="RuleBase" id="RU000454"/>
    </source>
</evidence>
<dbReference type="InterPro" id="IPR033121">
    <property type="entry name" value="PEPTIDASE_A1"/>
</dbReference>
<keyword evidence="2 6" id="KW-0645">Protease</keyword>
<dbReference type="PROSITE" id="PS00141">
    <property type="entry name" value="ASP_PROTEASE"/>
    <property type="match status" value="2"/>
</dbReference>
<dbReference type="Pfam" id="PF00026">
    <property type="entry name" value="Asp"/>
    <property type="match status" value="1"/>
</dbReference>
<dbReference type="PRINTS" id="PR00792">
    <property type="entry name" value="PEPSIN"/>
</dbReference>
<dbReference type="Gene3D" id="2.40.70.10">
    <property type="entry name" value="Acid Proteases"/>
    <property type="match status" value="2"/>
</dbReference>
<dbReference type="GO" id="GO:0006508">
    <property type="term" value="P:proteolysis"/>
    <property type="evidence" value="ECO:0007669"/>
    <property type="project" value="UniProtKB-KW"/>
</dbReference>
<dbReference type="PANTHER" id="PTHR47966:SF2">
    <property type="entry name" value="ASPERGILLOPEPSIN-1-RELATED"/>
    <property type="match status" value="1"/>
</dbReference>
<keyword evidence="3 6" id="KW-0064">Aspartyl protease</keyword>
<evidence type="ECO:0000313" key="10">
    <source>
        <dbReference type="Proteomes" id="UP001302126"/>
    </source>
</evidence>
<evidence type="ECO:0000256" key="2">
    <source>
        <dbReference type="ARBA" id="ARBA00022670"/>
    </source>
</evidence>
<organism evidence="9 10">
    <name type="scientific">Podospora australis</name>
    <dbReference type="NCBI Taxonomy" id="1536484"/>
    <lineage>
        <taxon>Eukaryota</taxon>
        <taxon>Fungi</taxon>
        <taxon>Dikarya</taxon>
        <taxon>Ascomycota</taxon>
        <taxon>Pezizomycotina</taxon>
        <taxon>Sordariomycetes</taxon>
        <taxon>Sordariomycetidae</taxon>
        <taxon>Sordariales</taxon>
        <taxon>Podosporaceae</taxon>
        <taxon>Podospora</taxon>
    </lineage>
</organism>
<evidence type="ECO:0000259" key="8">
    <source>
        <dbReference type="PROSITE" id="PS51767"/>
    </source>
</evidence>
<feature type="active site" evidence="5">
    <location>
        <position position="349"/>
    </location>
</feature>
<dbReference type="PANTHER" id="PTHR47966">
    <property type="entry name" value="BETA-SITE APP-CLEAVING ENZYME, ISOFORM A-RELATED"/>
    <property type="match status" value="1"/>
</dbReference>
<protein>
    <submittedName>
        <fullName evidence="9">Aspartic peptidase domain-containing protein</fullName>
    </submittedName>
</protein>
<comment type="similarity">
    <text evidence="1 6">Belongs to the peptidase A1 family.</text>
</comment>
<proteinExistence type="inferred from homology"/>
<evidence type="ECO:0000256" key="3">
    <source>
        <dbReference type="ARBA" id="ARBA00022750"/>
    </source>
</evidence>
<feature type="chain" id="PRO_5042823762" evidence="7">
    <location>
        <begin position="22"/>
        <end position="466"/>
    </location>
</feature>
<name>A0AAN6X7N7_9PEZI</name>
<keyword evidence="4 6" id="KW-0378">Hydrolase</keyword>
<evidence type="ECO:0000256" key="5">
    <source>
        <dbReference type="PIRSR" id="PIRSR601461-1"/>
    </source>
</evidence>
<dbReference type="PROSITE" id="PS51767">
    <property type="entry name" value="PEPTIDASE_A1"/>
    <property type="match status" value="1"/>
</dbReference>
<sequence>MRFNSFAIAATSLLSASSVSAIPRPHVIEVNPSDIKPRNLQGRAFKISQVTNVHFHQHGKGPRALAQVYEKYGLEIPEDLLVILRKIMEDLGIDLPLVRTLAVDPAPGLANGTAPYPNSTAPPTQGEVTATPERFDVEYLAPVEIGTPPQTLMLNLDTGSSDLWVFSSETPVVQQGGQKLYDISKSTTAKKLGNHTWSIQYGDGSRSSGNVYLDTVSIGGVAVKEQAVESATSVSSAFTRDEASSGILGLGFDMLNQVVPNQQKTFISNALDTLAMPLFSANLRKAAPGNYNFGFIDSTEFIGNISFVDVDSSEGHWKFRATAFSTGNNGTNGPISDIIIPLGHTAIADTGTTLLMLPQAITNAYYAQVGAAESSPTRGGWVFPCNTTLPDLTLYIGTYKAVIPGELINFAPVDTDDFATATVCYGGVQSSSGFPFSIYGDVFFKAHWTVFHVGDKKLGFAPRSGL</sequence>
<dbReference type="GO" id="GO:0004190">
    <property type="term" value="F:aspartic-type endopeptidase activity"/>
    <property type="evidence" value="ECO:0007669"/>
    <property type="project" value="UniProtKB-KW"/>
</dbReference>
<gene>
    <name evidence="9" type="ORF">QBC35DRAFT_204030</name>
</gene>
<evidence type="ECO:0000256" key="4">
    <source>
        <dbReference type="ARBA" id="ARBA00022801"/>
    </source>
</evidence>
<dbReference type="FunFam" id="2.40.70.10:FF:000026">
    <property type="entry name" value="Endothiapepsin"/>
    <property type="match status" value="1"/>
</dbReference>
<feature type="active site" evidence="5">
    <location>
        <position position="157"/>
    </location>
</feature>
<dbReference type="InterPro" id="IPR021109">
    <property type="entry name" value="Peptidase_aspartic_dom_sf"/>
</dbReference>
<dbReference type="FunFam" id="2.40.70.10:FF:000024">
    <property type="entry name" value="Endothiapepsin"/>
    <property type="match status" value="1"/>
</dbReference>